<evidence type="ECO:0000313" key="2">
    <source>
        <dbReference type="Proteomes" id="UP000037069"/>
    </source>
</evidence>
<gene>
    <name evidence="1" type="ORF">FF38_01026</name>
</gene>
<protein>
    <submittedName>
        <fullName evidence="1">Uncharacterized protein</fullName>
    </submittedName>
</protein>
<organism evidence="1 2">
    <name type="scientific">Lucilia cuprina</name>
    <name type="common">Green bottle fly</name>
    <name type="synonym">Australian sheep blowfly</name>
    <dbReference type="NCBI Taxonomy" id="7375"/>
    <lineage>
        <taxon>Eukaryota</taxon>
        <taxon>Metazoa</taxon>
        <taxon>Ecdysozoa</taxon>
        <taxon>Arthropoda</taxon>
        <taxon>Hexapoda</taxon>
        <taxon>Insecta</taxon>
        <taxon>Pterygota</taxon>
        <taxon>Neoptera</taxon>
        <taxon>Endopterygota</taxon>
        <taxon>Diptera</taxon>
        <taxon>Brachycera</taxon>
        <taxon>Muscomorpha</taxon>
        <taxon>Oestroidea</taxon>
        <taxon>Calliphoridae</taxon>
        <taxon>Luciliinae</taxon>
        <taxon>Lucilia</taxon>
    </lineage>
</organism>
<reference evidence="1 2" key="1">
    <citation type="journal article" date="2015" name="Nat. Commun.">
        <title>Lucilia cuprina genome unlocks parasitic fly biology to underpin future interventions.</title>
        <authorList>
            <person name="Anstead C.A."/>
            <person name="Korhonen P.K."/>
            <person name="Young N.D."/>
            <person name="Hall R.S."/>
            <person name="Jex A.R."/>
            <person name="Murali S.C."/>
            <person name="Hughes D.S."/>
            <person name="Lee S.F."/>
            <person name="Perry T."/>
            <person name="Stroehlein A.J."/>
            <person name="Ansell B.R."/>
            <person name="Breugelmans B."/>
            <person name="Hofmann A."/>
            <person name="Qu J."/>
            <person name="Dugan S."/>
            <person name="Lee S.L."/>
            <person name="Chao H."/>
            <person name="Dinh H."/>
            <person name="Han Y."/>
            <person name="Doddapaneni H.V."/>
            <person name="Worley K.C."/>
            <person name="Muzny D.M."/>
            <person name="Ioannidis P."/>
            <person name="Waterhouse R.M."/>
            <person name="Zdobnov E.M."/>
            <person name="James P.J."/>
            <person name="Bagnall N.H."/>
            <person name="Kotze A.C."/>
            <person name="Gibbs R.A."/>
            <person name="Richards S."/>
            <person name="Batterham P."/>
            <person name="Gasser R.B."/>
        </authorList>
    </citation>
    <scope>NUCLEOTIDE SEQUENCE [LARGE SCALE GENOMIC DNA]</scope>
    <source>
        <strain evidence="1 2">LS</strain>
        <tissue evidence="1">Full body</tissue>
    </source>
</reference>
<dbReference type="AlphaFoldDB" id="A0A0L0CGR2"/>
<evidence type="ECO:0000313" key="1">
    <source>
        <dbReference type="EMBL" id="KNC31613.1"/>
    </source>
</evidence>
<accession>A0A0L0CGR2</accession>
<proteinExistence type="predicted"/>
<comment type="caution">
    <text evidence="1">The sequence shown here is derived from an EMBL/GenBank/DDBJ whole genome shotgun (WGS) entry which is preliminary data.</text>
</comment>
<dbReference type="Proteomes" id="UP000037069">
    <property type="component" value="Unassembled WGS sequence"/>
</dbReference>
<name>A0A0L0CGR2_LUCCU</name>
<sequence>MRVKYGALQLSQLLPIHLQNEKVAIAAINPVVTGWINPFLIRQLFTPAITAALSVPMAKSFDFIYVYLPSSNMRLKLESPITSNKLSTKCGAKTFVIILVHFVRCKLKFAALLSLNAELHKAPR</sequence>
<keyword evidence="2" id="KW-1185">Reference proteome</keyword>
<dbReference type="EMBL" id="JRES01000408">
    <property type="protein sequence ID" value="KNC31613.1"/>
    <property type="molecule type" value="Genomic_DNA"/>
</dbReference>